<evidence type="ECO:0000313" key="4">
    <source>
        <dbReference type="Proteomes" id="UP000289738"/>
    </source>
</evidence>
<dbReference type="GO" id="GO:0051536">
    <property type="term" value="F:iron-sulfur cluster binding"/>
    <property type="evidence" value="ECO:0007669"/>
    <property type="project" value="UniProtKB-KW"/>
</dbReference>
<dbReference type="Proteomes" id="UP000289738">
    <property type="component" value="Chromosome A04"/>
</dbReference>
<dbReference type="Pfam" id="PF13510">
    <property type="entry name" value="Fer2_4"/>
    <property type="match status" value="1"/>
</dbReference>
<organism evidence="3 4">
    <name type="scientific">Arachis hypogaea</name>
    <name type="common">Peanut</name>
    <dbReference type="NCBI Taxonomy" id="3818"/>
    <lineage>
        <taxon>Eukaryota</taxon>
        <taxon>Viridiplantae</taxon>
        <taxon>Streptophyta</taxon>
        <taxon>Embryophyta</taxon>
        <taxon>Tracheophyta</taxon>
        <taxon>Spermatophyta</taxon>
        <taxon>Magnoliopsida</taxon>
        <taxon>eudicotyledons</taxon>
        <taxon>Gunneridae</taxon>
        <taxon>Pentapetalae</taxon>
        <taxon>rosids</taxon>
        <taxon>fabids</taxon>
        <taxon>Fabales</taxon>
        <taxon>Fabaceae</taxon>
        <taxon>Papilionoideae</taxon>
        <taxon>50 kb inversion clade</taxon>
        <taxon>dalbergioids sensu lato</taxon>
        <taxon>Dalbergieae</taxon>
        <taxon>Pterocarpus clade</taxon>
        <taxon>Arachis</taxon>
    </lineage>
</organism>
<proteinExistence type="predicted"/>
<dbReference type="InterPro" id="IPR001041">
    <property type="entry name" value="2Fe-2S_ferredoxin-type"/>
</dbReference>
<accession>A0A445DJ62</accession>
<dbReference type="InterPro" id="IPR000283">
    <property type="entry name" value="NADH_UbQ_OxRdtase_75kDa_su_CS"/>
</dbReference>
<protein>
    <recommendedName>
        <fullName evidence="2">2Fe-2S ferredoxin-type domain-containing protein</fullName>
    </recommendedName>
</protein>
<sequence>MTVLQACEVAGVDIPRFCYHSRLSIAGNCRMCLVVVGKSPKPVASCAMPALPGMKIKTDTPVAKKAREGVM</sequence>
<dbReference type="GO" id="GO:0008137">
    <property type="term" value="F:NADH dehydrogenase (ubiquinone) activity"/>
    <property type="evidence" value="ECO:0007669"/>
    <property type="project" value="InterPro"/>
</dbReference>
<feature type="domain" description="2Fe-2S ferredoxin-type" evidence="2">
    <location>
        <begin position="1"/>
        <end position="62"/>
    </location>
</feature>
<dbReference type="GO" id="GO:0016020">
    <property type="term" value="C:membrane"/>
    <property type="evidence" value="ECO:0007669"/>
    <property type="project" value="InterPro"/>
</dbReference>
<keyword evidence="4" id="KW-1185">Reference proteome</keyword>
<keyword evidence="1" id="KW-0479">Metal-binding</keyword>
<keyword evidence="1" id="KW-0408">Iron</keyword>
<dbReference type="GO" id="GO:0042773">
    <property type="term" value="P:ATP synthesis coupled electron transport"/>
    <property type="evidence" value="ECO:0007669"/>
    <property type="project" value="InterPro"/>
</dbReference>
<gene>
    <name evidence="3" type="ORF">Ahy_A04g020916</name>
</gene>
<dbReference type="STRING" id="3818.A0A445DJ62"/>
<reference evidence="3 4" key="1">
    <citation type="submission" date="2019-01" db="EMBL/GenBank/DDBJ databases">
        <title>Sequencing of cultivated peanut Arachis hypogaea provides insights into genome evolution and oil improvement.</title>
        <authorList>
            <person name="Chen X."/>
        </authorList>
    </citation>
    <scope>NUCLEOTIDE SEQUENCE [LARGE SCALE GENOMIC DNA]</scope>
    <source>
        <strain evidence="4">cv. Fuhuasheng</strain>
        <tissue evidence="3">Leaves</tissue>
    </source>
</reference>
<dbReference type="CDD" id="cd00207">
    <property type="entry name" value="fer2"/>
    <property type="match status" value="1"/>
</dbReference>
<dbReference type="PROSITE" id="PS00641">
    <property type="entry name" value="COMPLEX1_75K_1"/>
    <property type="match status" value="1"/>
</dbReference>
<evidence type="ECO:0000259" key="2">
    <source>
        <dbReference type="PROSITE" id="PS51085"/>
    </source>
</evidence>
<dbReference type="AlphaFoldDB" id="A0A445DJ62"/>
<keyword evidence="1" id="KW-0411">Iron-sulfur</keyword>
<dbReference type="InterPro" id="IPR036010">
    <property type="entry name" value="2Fe-2S_ferredoxin-like_sf"/>
</dbReference>
<evidence type="ECO:0000313" key="3">
    <source>
        <dbReference type="EMBL" id="RYR63122.1"/>
    </source>
</evidence>
<name>A0A445DJ62_ARAHY</name>
<dbReference type="EMBL" id="SDMP01000004">
    <property type="protein sequence ID" value="RYR63122.1"/>
    <property type="molecule type" value="Genomic_DNA"/>
</dbReference>
<dbReference type="SUPFAM" id="SSF54292">
    <property type="entry name" value="2Fe-2S ferredoxin-like"/>
    <property type="match status" value="1"/>
</dbReference>
<dbReference type="PROSITE" id="PS51085">
    <property type="entry name" value="2FE2S_FER_2"/>
    <property type="match status" value="1"/>
</dbReference>
<evidence type="ECO:0000256" key="1">
    <source>
        <dbReference type="ARBA" id="ARBA00023014"/>
    </source>
</evidence>
<dbReference type="Gene3D" id="3.10.20.740">
    <property type="match status" value="1"/>
</dbReference>
<comment type="caution">
    <text evidence="3">The sequence shown here is derived from an EMBL/GenBank/DDBJ whole genome shotgun (WGS) entry which is preliminary data.</text>
</comment>